<proteinExistence type="inferred from homology"/>
<dbReference type="UniPathway" id="UPA00053">
    <property type="reaction ID" value="UER00084"/>
</dbReference>
<evidence type="ECO:0000256" key="1">
    <source>
        <dbReference type="ARBA" id="ARBA00003726"/>
    </source>
</evidence>
<dbReference type="PANTHER" id="PTHR21225:SF12">
    <property type="entry name" value="PHOSPHO-2-DEHYDRO-3-DEOXYHEPTONATE ALDOLASE, TYROSINE-INHIBITED"/>
    <property type="match status" value="1"/>
</dbReference>
<dbReference type="RefSeq" id="WP_072325573.1">
    <property type="nucleotide sequence ID" value="NZ_FPJW01000003.1"/>
</dbReference>
<evidence type="ECO:0000313" key="11">
    <source>
        <dbReference type="Proteomes" id="UP000182350"/>
    </source>
</evidence>
<dbReference type="NCBIfam" id="NF009395">
    <property type="entry name" value="PRK12755.1"/>
    <property type="match status" value="1"/>
</dbReference>
<evidence type="ECO:0000256" key="4">
    <source>
        <dbReference type="ARBA" id="ARBA00022605"/>
    </source>
</evidence>
<keyword evidence="6 8" id="KW-0057">Aromatic amino acid biosynthesis</keyword>
<evidence type="ECO:0000256" key="7">
    <source>
        <dbReference type="ARBA" id="ARBA00047508"/>
    </source>
</evidence>
<dbReference type="EMBL" id="FPJW01000003">
    <property type="protein sequence ID" value="SFX33792.1"/>
    <property type="molecule type" value="Genomic_DNA"/>
</dbReference>
<comment type="pathway">
    <text evidence="2 8">Metabolic intermediate biosynthesis; chorismate biosynthesis; chorismate from D-erythrose 4-phosphate and phosphoenolpyruvate: step 1/7.</text>
</comment>
<protein>
    <recommendedName>
        <fullName evidence="8">Phospho-2-dehydro-3-deoxyheptonate aldolase</fullName>
        <ecNumber evidence="8">2.5.1.54</ecNumber>
    </recommendedName>
</protein>
<name>A0A1K1W8V1_9GAMM</name>
<keyword evidence="11" id="KW-1185">Reference proteome</keyword>
<keyword evidence="5 8" id="KW-0808">Transferase</keyword>
<evidence type="ECO:0000313" key="10">
    <source>
        <dbReference type="EMBL" id="SFX33792.1"/>
    </source>
</evidence>
<dbReference type="GO" id="GO:0005737">
    <property type="term" value="C:cytoplasm"/>
    <property type="evidence" value="ECO:0007669"/>
    <property type="project" value="TreeGrafter"/>
</dbReference>
<reference evidence="10 11" key="1">
    <citation type="submission" date="2016-11" db="EMBL/GenBank/DDBJ databases">
        <authorList>
            <person name="Jaros S."/>
            <person name="Januszkiewicz K."/>
            <person name="Wedrychowicz H."/>
        </authorList>
    </citation>
    <scope>NUCLEOTIDE SEQUENCE [LARGE SCALE GENOMIC DNA]</scope>
    <source>
        <strain evidence="10 11">DSM 21637</strain>
    </source>
</reference>
<comment type="function">
    <text evidence="1 8">Stereospecific condensation of phosphoenolpyruvate (PEP) and D-erythrose-4-phosphate (E4P) giving rise to 3-deoxy-D-arabino-heptulosonate-7-phosphate (DAHP).</text>
</comment>
<dbReference type="AlphaFoldDB" id="A0A1K1W8V1"/>
<dbReference type="NCBIfam" id="TIGR00034">
    <property type="entry name" value="aroFGH"/>
    <property type="match status" value="1"/>
</dbReference>
<dbReference type="GO" id="GO:0009073">
    <property type="term" value="P:aromatic amino acid family biosynthetic process"/>
    <property type="evidence" value="ECO:0007669"/>
    <property type="project" value="UniProtKB-KW"/>
</dbReference>
<dbReference type="InterPro" id="IPR006219">
    <property type="entry name" value="DAHP_synth_1"/>
</dbReference>
<dbReference type="STRING" id="1122209.SAMN02745752_01350"/>
<evidence type="ECO:0000256" key="3">
    <source>
        <dbReference type="ARBA" id="ARBA00007985"/>
    </source>
</evidence>
<dbReference type="GO" id="GO:0003849">
    <property type="term" value="F:3-deoxy-7-phosphoheptulonate synthase activity"/>
    <property type="evidence" value="ECO:0007669"/>
    <property type="project" value="UniProtKB-EC"/>
</dbReference>
<comment type="catalytic activity">
    <reaction evidence="7 8">
        <text>D-erythrose 4-phosphate + phosphoenolpyruvate + H2O = 7-phospho-2-dehydro-3-deoxy-D-arabino-heptonate + phosphate</text>
        <dbReference type="Rhea" id="RHEA:14717"/>
        <dbReference type="ChEBI" id="CHEBI:15377"/>
        <dbReference type="ChEBI" id="CHEBI:16897"/>
        <dbReference type="ChEBI" id="CHEBI:43474"/>
        <dbReference type="ChEBI" id="CHEBI:58394"/>
        <dbReference type="ChEBI" id="CHEBI:58702"/>
        <dbReference type="EC" id="2.5.1.54"/>
    </reaction>
</comment>
<comment type="similarity">
    <text evidence="3 8">Belongs to the class-I DAHP synthase family.</text>
</comment>
<dbReference type="GO" id="GO:0009423">
    <property type="term" value="P:chorismate biosynthetic process"/>
    <property type="evidence" value="ECO:0007669"/>
    <property type="project" value="UniProtKB-UniPathway"/>
</dbReference>
<organism evidence="10 11">
    <name type="scientific">Marinospirillum alkaliphilum DSM 21637</name>
    <dbReference type="NCBI Taxonomy" id="1122209"/>
    <lineage>
        <taxon>Bacteria</taxon>
        <taxon>Pseudomonadati</taxon>
        <taxon>Pseudomonadota</taxon>
        <taxon>Gammaproteobacteria</taxon>
        <taxon>Oceanospirillales</taxon>
        <taxon>Oceanospirillaceae</taxon>
        <taxon>Marinospirillum</taxon>
    </lineage>
</organism>
<keyword evidence="4 8" id="KW-0028">Amino-acid biosynthesis</keyword>
<dbReference type="Pfam" id="PF00793">
    <property type="entry name" value="DAHP_synth_1"/>
    <property type="match status" value="1"/>
</dbReference>
<dbReference type="EC" id="2.5.1.54" evidence="8"/>
<evidence type="ECO:0000256" key="2">
    <source>
        <dbReference type="ARBA" id="ARBA00004688"/>
    </source>
</evidence>
<evidence type="ECO:0000256" key="6">
    <source>
        <dbReference type="ARBA" id="ARBA00023141"/>
    </source>
</evidence>
<dbReference type="GO" id="GO:0008652">
    <property type="term" value="P:amino acid biosynthetic process"/>
    <property type="evidence" value="ECO:0007669"/>
    <property type="project" value="UniProtKB-KW"/>
</dbReference>
<evidence type="ECO:0000259" key="9">
    <source>
        <dbReference type="Pfam" id="PF00793"/>
    </source>
</evidence>
<gene>
    <name evidence="10" type="ORF">SAMN02745752_01350</name>
</gene>
<evidence type="ECO:0000256" key="8">
    <source>
        <dbReference type="PIRNR" id="PIRNR001361"/>
    </source>
</evidence>
<dbReference type="SUPFAM" id="SSF51569">
    <property type="entry name" value="Aldolase"/>
    <property type="match status" value="1"/>
</dbReference>
<sequence>MNSMMQQTTGEQLLSSPASLRQLLPVSPALQQQISQQRQAIRQVVSGQNQRLLVVVGPCSVHDSRSTLDYARRLQQLQQRLPELLLVMRVYIEKPRTCLGWKGLVNDPLRDGSQQLDLGLEVSRRLMLDVAALGLPVATEALNPHLAPYFDDLVSWYALGARTTESQTHREMAACLPGALGFKNGTDGGIDVAVNAIKASSQPQFMTRINDQGRLVQQQVSGNPFGHLVLRGGHDGPNYQSEHLLAASQALQLAGLNPRVMIDASHANCGKVAERQAEVLTDIGQQLQQGHPILGVMLESFLVTGQQSLTADEGVYGQSMTDPCLGWEATAESLQQLAVAVRMAAQKTETA</sequence>
<dbReference type="Gene3D" id="3.20.20.70">
    <property type="entry name" value="Aldolase class I"/>
    <property type="match status" value="1"/>
</dbReference>
<dbReference type="Proteomes" id="UP000182350">
    <property type="component" value="Unassembled WGS sequence"/>
</dbReference>
<evidence type="ECO:0000256" key="5">
    <source>
        <dbReference type="ARBA" id="ARBA00022679"/>
    </source>
</evidence>
<dbReference type="InterPro" id="IPR006218">
    <property type="entry name" value="DAHP1/KDSA"/>
</dbReference>
<dbReference type="PANTHER" id="PTHR21225">
    <property type="entry name" value="PHOSPHO-2-DEHYDRO-3-DEOXYHEPTONATE ALDOLASE DAHP SYNTHETASE"/>
    <property type="match status" value="1"/>
</dbReference>
<feature type="domain" description="DAHP synthetase I/KDSA" evidence="9">
    <location>
        <begin position="38"/>
        <end position="332"/>
    </location>
</feature>
<accession>A0A1K1W8V1</accession>
<dbReference type="PIRSF" id="PIRSF001361">
    <property type="entry name" value="DAHP_synthase"/>
    <property type="match status" value="1"/>
</dbReference>
<dbReference type="InterPro" id="IPR013785">
    <property type="entry name" value="Aldolase_TIM"/>
</dbReference>